<accession>A0ABT8GC82</accession>
<protein>
    <recommendedName>
        <fullName evidence="2">VWFA domain-containing protein</fullName>
    </recommendedName>
</protein>
<feature type="domain" description="VWFA" evidence="2">
    <location>
        <begin position="118"/>
        <end position="305"/>
    </location>
</feature>
<feature type="transmembrane region" description="Helical" evidence="1">
    <location>
        <begin position="88"/>
        <end position="109"/>
    </location>
</feature>
<evidence type="ECO:0000256" key="1">
    <source>
        <dbReference type="SAM" id="Phobius"/>
    </source>
</evidence>
<dbReference type="InterPro" id="IPR002035">
    <property type="entry name" value="VWF_A"/>
</dbReference>
<gene>
    <name evidence="3" type="ORF">QQX09_12865</name>
</gene>
<dbReference type="SUPFAM" id="SSF53300">
    <property type="entry name" value="vWA-like"/>
    <property type="match status" value="1"/>
</dbReference>
<evidence type="ECO:0000313" key="4">
    <source>
        <dbReference type="Proteomes" id="UP001172728"/>
    </source>
</evidence>
<feature type="transmembrane region" description="Helical" evidence="1">
    <location>
        <begin position="31"/>
        <end position="49"/>
    </location>
</feature>
<comment type="caution">
    <text evidence="3">The sequence shown here is derived from an EMBL/GenBank/DDBJ whole genome shotgun (WGS) entry which is preliminary data.</text>
</comment>
<dbReference type="PROSITE" id="PS50234">
    <property type="entry name" value="VWFA"/>
    <property type="match status" value="1"/>
</dbReference>
<sequence length="455" mass="47385">MSDDDQSIPENASERASALPDVVRENLKRGIAALVAFIVAAVVTSLPSIGLGFKITAAALALVSLIAALIWLGDSWEQWRAHVGQRSVVLGAPAALAVGSLALGALLWVEPLSLDSPAHMIVVDSSASMAEAFDGGESKLSAVQESIGRHTADTSFQTGLTAYAADDCDDSAAGVEEMVPLGYGTGDAITSAVSGLSAHGAANLVSAGDQALDALEPFADGVRKKITFVVGSLLDECGGSIESLITKLEREGISTEIDAVGINVVAVGVGDGEQQQEAAEKLAGISVNVTLADDPEELEAAIEEILYIQAIQDGLDHMDEQVRAVHESGNAVLDAVWDGEPIETVETLIGDLQRTVRVGRASFEAMSGSDEDAILATAEEGFLRLMGMIEGDIIPAAQRASETNLSLGEEPSDADVTRRDDAFDALGEKVDEYNLAFGEVSEEISIAIEGWAAQL</sequence>
<dbReference type="Proteomes" id="UP001172728">
    <property type="component" value="Unassembled WGS sequence"/>
</dbReference>
<dbReference type="Gene3D" id="3.40.50.410">
    <property type="entry name" value="von Willebrand factor, type A domain"/>
    <property type="match status" value="1"/>
</dbReference>
<dbReference type="InterPro" id="IPR036465">
    <property type="entry name" value="vWFA_dom_sf"/>
</dbReference>
<dbReference type="RefSeq" id="WP_301135418.1">
    <property type="nucleotide sequence ID" value="NZ_JAUHPW010000011.1"/>
</dbReference>
<evidence type="ECO:0000259" key="2">
    <source>
        <dbReference type="PROSITE" id="PS50234"/>
    </source>
</evidence>
<evidence type="ECO:0000313" key="3">
    <source>
        <dbReference type="EMBL" id="MDN4476745.1"/>
    </source>
</evidence>
<keyword evidence="1" id="KW-1133">Transmembrane helix</keyword>
<reference evidence="3" key="1">
    <citation type="submission" date="2023-06" db="EMBL/GenBank/DDBJ databases">
        <title>Sysu t00192.</title>
        <authorList>
            <person name="Gao L."/>
            <person name="Fang B.-Z."/>
            <person name="Li W.-J."/>
        </authorList>
    </citation>
    <scope>NUCLEOTIDE SEQUENCE</scope>
    <source>
        <strain evidence="3">SYSU T00192</strain>
    </source>
</reference>
<proteinExistence type="predicted"/>
<feature type="transmembrane region" description="Helical" evidence="1">
    <location>
        <begin position="55"/>
        <end position="76"/>
    </location>
</feature>
<keyword evidence="1" id="KW-0472">Membrane</keyword>
<organism evidence="3 4">
    <name type="scientific">Demequina litoralis</name>
    <dbReference type="NCBI Taxonomy" id="3051660"/>
    <lineage>
        <taxon>Bacteria</taxon>
        <taxon>Bacillati</taxon>
        <taxon>Actinomycetota</taxon>
        <taxon>Actinomycetes</taxon>
        <taxon>Micrococcales</taxon>
        <taxon>Demequinaceae</taxon>
        <taxon>Demequina</taxon>
    </lineage>
</organism>
<keyword evidence="1" id="KW-0812">Transmembrane</keyword>
<name>A0ABT8GC82_9MICO</name>
<keyword evidence="4" id="KW-1185">Reference proteome</keyword>
<dbReference type="EMBL" id="JAUHPW010000011">
    <property type="protein sequence ID" value="MDN4476745.1"/>
    <property type="molecule type" value="Genomic_DNA"/>
</dbReference>